<evidence type="ECO:0000256" key="1">
    <source>
        <dbReference type="SAM" id="MobiDB-lite"/>
    </source>
</evidence>
<gene>
    <name evidence="2" type="ORF">HSBAA_45850</name>
</gene>
<accession>A0A455UGE2</accession>
<dbReference type="Proteomes" id="UP000320231">
    <property type="component" value="Chromosome"/>
</dbReference>
<feature type="compositionally biased region" description="Polar residues" evidence="1">
    <location>
        <begin position="1"/>
        <end position="10"/>
    </location>
</feature>
<feature type="region of interest" description="Disordered" evidence="1">
    <location>
        <begin position="1"/>
        <end position="33"/>
    </location>
</feature>
<reference evidence="2 3" key="1">
    <citation type="journal article" date="2019" name="Microbiol. Resour. Announc.">
        <title>Complete Genome Sequence of Halomonas sulfidaeris Strain Esulfide1 Isolated from a Metal Sulfide Rock at a Depth of 2,200 Meters, Obtained Using Nanopore Sequencing.</title>
        <authorList>
            <person name="Saito M."/>
            <person name="Nishigata A."/>
            <person name="Galipon J."/>
            <person name="Arakawa K."/>
        </authorList>
    </citation>
    <scope>NUCLEOTIDE SEQUENCE [LARGE SCALE GENOMIC DNA]</scope>
    <source>
        <strain evidence="2 3">ATCC BAA-803</strain>
    </source>
</reference>
<evidence type="ECO:0000313" key="2">
    <source>
        <dbReference type="EMBL" id="BBI63279.1"/>
    </source>
</evidence>
<proteinExistence type="predicted"/>
<dbReference type="AlphaFoldDB" id="A0A455UGE2"/>
<dbReference type="KEGG" id="hsr:HSBAA_45850"/>
<feature type="compositionally biased region" description="Acidic residues" evidence="1">
    <location>
        <begin position="24"/>
        <end position="33"/>
    </location>
</feature>
<evidence type="ECO:0000313" key="3">
    <source>
        <dbReference type="Proteomes" id="UP000320231"/>
    </source>
</evidence>
<sequence length="64" mass="7017">MDARTETTAGVANETDDTVSSPESDAESEEDEALAVDRAYVLEAAEILLDYAHLQETQRFAAKR</sequence>
<organism evidence="2 3">
    <name type="scientific">Vreelandella sulfidaeris</name>
    <dbReference type="NCBI Taxonomy" id="115553"/>
    <lineage>
        <taxon>Bacteria</taxon>
        <taxon>Pseudomonadati</taxon>
        <taxon>Pseudomonadota</taxon>
        <taxon>Gammaproteobacteria</taxon>
        <taxon>Oceanospirillales</taxon>
        <taxon>Halomonadaceae</taxon>
        <taxon>Vreelandella</taxon>
    </lineage>
</organism>
<name>A0A455UGE2_9GAMM</name>
<dbReference type="EMBL" id="AP019514">
    <property type="protein sequence ID" value="BBI63279.1"/>
    <property type="molecule type" value="Genomic_DNA"/>
</dbReference>
<protein>
    <submittedName>
        <fullName evidence="2">Uncharacterized protein</fullName>
    </submittedName>
</protein>